<evidence type="ECO:0000313" key="2">
    <source>
        <dbReference type="EMBL" id="KKR02672.1"/>
    </source>
</evidence>
<dbReference type="EMBL" id="LBWF01000001">
    <property type="protein sequence ID" value="KKR02672.1"/>
    <property type="molecule type" value="Genomic_DNA"/>
</dbReference>
<sequence>MGKYSWIVVGVVVLVAIYFMGGDWMGKKTGDEVVSLSPSPSSKVVAKTVTKTSPTPTSTKSYTELVKEYEGRRIQFDQYCQATPKDITYKNGTSIMLDNRSGDARTITLADAKYQLSGYGYAVVTLSSQSLPKEMLLSCGAGINVGRILLQAQILQ</sequence>
<accession>A0A0G0QLX6</accession>
<keyword evidence="1" id="KW-0812">Transmembrane</keyword>
<dbReference type="Proteomes" id="UP000034845">
    <property type="component" value="Unassembled WGS sequence"/>
</dbReference>
<keyword evidence="1" id="KW-0472">Membrane</keyword>
<name>A0A0G0QLX6_YANXG</name>
<comment type="caution">
    <text evidence="2">The sequence shown here is derived from an EMBL/GenBank/DDBJ whole genome shotgun (WGS) entry which is preliminary data.</text>
</comment>
<keyword evidence="1" id="KW-1133">Transmembrane helix</keyword>
<evidence type="ECO:0000256" key="1">
    <source>
        <dbReference type="SAM" id="Phobius"/>
    </source>
</evidence>
<organism evidence="2 3">
    <name type="scientific">Yanofskybacteria sp. (strain GW2011_GWA1_39_13)</name>
    <dbReference type="NCBI Taxonomy" id="1619019"/>
    <lineage>
        <taxon>Bacteria</taxon>
        <taxon>Candidatus Yanofskyibacteriota</taxon>
    </lineage>
</organism>
<reference evidence="2 3" key="1">
    <citation type="journal article" date="2015" name="Nature">
        <title>rRNA introns, odd ribosomes, and small enigmatic genomes across a large radiation of phyla.</title>
        <authorList>
            <person name="Brown C.T."/>
            <person name="Hug L.A."/>
            <person name="Thomas B.C."/>
            <person name="Sharon I."/>
            <person name="Castelle C.J."/>
            <person name="Singh A."/>
            <person name="Wilkins M.J."/>
            <person name="Williams K.H."/>
            <person name="Banfield J.F."/>
        </authorList>
    </citation>
    <scope>NUCLEOTIDE SEQUENCE [LARGE SCALE GENOMIC DNA]</scope>
    <source>
        <strain evidence="3">GW2011_GWA1_39_13</strain>
    </source>
</reference>
<feature type="transmembrane region" description="Helical" evidence="1">
    <location>
        <begin position="6"/>
        <end position="26"/>
    </location>
</feature>
<proteinExistence type="predicted"/>
<evidence type="ECO:0000313" key="3">
    <source>
        <dbReference type="Proteomes" id="UP000034845"/>
    </source>
</evidence>
<protein>
    <submittedName>
        <fullName evidence="2">Uncharacterized protein</fullName>
    </submittedName>
</protein>
<gene>
    <name evidence="2" type="ORF">UT29_C0001G0152</name>
</gene>
<dbReference type="AlphaFoldDB" id="A0A0G0QLX6"/>